<feature type="active site" description="Nucleophile" evidence="4">
    <location>
        <position position="39"/>
    </location>
</feature>
<sequence length="285" mass="32803">MIEAGLVLEGGATRGVFTSGVLDYLMEREIYLSHVVGVSAGSCNAVDYLSRQPGRTRDCMIHRGKEYDYYYGLKDFVKERSLLDMDMIFDKYPNEVFPFDFDTYFKSDMQCEIVVTNCVTGKAEYLTEGSDPQRLMMLCRASSSMPLVCPVVKIDDVPYLDGGLADSVPVQHAIETGPKKTVVILTRPKGYRKKPVSKSTARLYRTLYRNYPALVETCIKRNEKYNEEMAYIEALEEEGSIFVLRPHMRPVSRLEKDFEKLLAFYHHGYRMMGLKYHSLMEYLEK</sequence>
<keyword evidence="1 4" id="KW-0378">Hydrolase</keyword>
<keyword evidence="7" id="KW-1185">Reference proteome</keyword>
<dbReference type="Pfam" id="PF19890">
    <property type="entry name" value="DUF6363"/>
    <property type="match status" value="1"/>
</dbReference>
<dbReference type="InterPro" id="IPR045943">
    <property type="entry name" value="DUF6363"/>
</dbReference>
<dbReference type="Pfam" id="PF01734">
    <property type="entry name" value="Patatin"/>
    <property type="match status" value="1"/>
</dbReference>
<feature type="short sequence motif" description="GXSXG" evidence="4">
    <location>
        <begin position="37"/>
        <end position="41"/>
    </location>
</feature>
<feature type="active site" description="Proton acceptor" evidence="4">
    <location>
        <position position="161"/>
    </location>
</feature>
<evidence type="ECO:0000256" key="2">
    <source>
        <dbReference type="ARBA" id="ARBA00022963"/>
    </source>
</evidence>
<keyword evidence="2 4" id="KW-0442">Lipid degradation</keyword>
<name>A0ABS8DCD3_9FIRM</name>
<evidence type="ECO:0000313" key="6">
    <source>
        <dbReference type="EMBL" id="MCB7386075.1"/>
    </source>
</evidence>
<evidence type="ECO:0000313" key="7">
    <source>
        <dbReference type="Proteomes" id="UP001299546"/>
    </source>
</evidence>
<evidence type="ECO:0000259" key="5">
    <source>
        <dbReference type="PROSITE" id="PS51635"/>
    </source>
</evidence>
<dbReference type="InterPro" id="IPR002641">
    <property type="entry name" value="PNPLA_dom"/>
</dbReference>
<comment type="caution">
    <text evidence="6">The sequence shown here is derived from an EMBL/GenBank/DDBJ whole genome shotgun (WGS) entry which is preliminary data.</text>
</comment>
<keyword evidence="3 4" id="KW-0443">Lipid metabolism</keyword>
<dbReference type="PANTHER" id="PTHR14226:SF25">
    <property type="entry name" value="PHOSPHOESTERASE"/>
    <property type="match status" value="1"/>
</dbReference>
<evidence type="ECO:0000256" key="3">
    <source>
        <dbReference type="ARBA" id="ARBA00023098"/>
    </source>
</evidence>
<evidence type="ECO:0000256" key="1">
    <source>
        <dbReference type="ARBA" id="ARBA00022801"/>
    </source>
</evidence>
<dbReference type="RefSeq" id="WP_066732224.1">
    <property type="nucleotide sequence ID" value="NZ_JAJCIQ010000001.1"/>
</dbReference>
<dbReference type="EMBL" id="JAJCIS010000001">
    <property type="protein sequence ID" value="MCB7386075.1"/>
    <property type="molecule type" value="Genomic_DNA"/>
</dbReference>
<evidence type="ECO:0000256" key="4">
    <source>
        <dbReference type="PROSITE-ProRule" id="PRU01161"/>
    </source>
</evidence>
<accession>A0ABS8DCD3</accession>
<feature type="short sequence motif" description="DGA/G" evidence="4">
    <location>
        <begin position="161"/>
        <end position="163"/>
    </location>
</feature>
<proteinExistence type="predicted"/>
<dbReference type="CDD" id="cd07208">
    <property type="entry name" value="Pat_hypo_Ecoli_yjju_like"/>
    <property type="match status" value="1"/>
</dbReference>
<dbReference type="PROSITE" id="PS51635">
    <property type="entry name" value="PNPLA"/>
    <property type="match status" value="1"/>
</dbReference>
<dbReference type="InterPro" id="IPR050301">
    <property type="entry name" value="NTE"/>
</dbReference>
<dbReference type="InterPro" id="IPR016035">
    <property type="entry name" value="Acyl_Trfase/lysoPLipase"/>
</dbReference>
<feature type="domain" description="PNPLA" evidence="5">
    <location>
        <begin position="6"/>
        <end position="174"/>
    </location>
</feature>
<dbReference type="Proteomes" id="UP001299546">
    <property type="component" value="Unassembled WGS sequence"/>
</dbReference>
<dbReference type="PANTHER" id="PTHR14226">
    <property type="entry name" value="NEUROPATHY TARGET ESTERASE/SWISS CHEESE D.MELANOGASTER"/>
    <property type="match status" value="1"/>
</dbReference>
<dbReference type="InterPro" id="IPR037483">
    <property type="entry name" value="YjjU-like"/>
</dbReference>
<gene>
    <name evidence="6" type="ORF">LIZ65_02140</name>
</gene>
<comment type="caution">
    <text evidence="4">Lacks conserved residue(s) required for the propagation of feature annotation.</text>
</comment>
<reference evidence="6 7" key="1">
    <citation type="submission" date="2021-10" db="EMBL/GenBank/DDBJ databases">
        <title>Collection of gut derived symbiotic bacterial strains cultured from healthy donors.</title>
        <authorList>
            <person name="Lin H."/>
            <person name="Littmann E."/>
            <person name="Kohout C."/>
            <person name="Pamer E.G."/>
        </authorList>
    </citation>
    <scope>NUCLEOTIDE SEQUENCE [LARGE SCALE GENOMIC DNA]</scope>
    <source>
        <strain evidence="6 7">DFI.1.165</strain>
    </source>
</reference>
<organism evidence="6 7">
    <name type="scientific">Bariatricus massiliensis</name>
    <dbReference type="NCBI Taxonomy" id="1745713"/>
    <lineage>
        <taxon>Bacteria</taxon>
        <taxon>Bacillati</taxon>
        <taxon>Bacillota</taxon>
        <taxon>Clostridia</taxon>
        <taxon>Lachnospirales</taxon>
        <taxon>Lachnospiraceae</taxon>
        <taxon>Bariatricus</taxon>
    </lineage>
</organism>
<dbReference type="Gene3D" id="3.40.1090.10">
    <property type="entry name" value="Cytosolic phospholipase A2 catalytic domain"/>
    <property type="match status" value="2"/>
</dbReference>
<protein>
    <submittedName>
        <fullName evidence="6">Patatin family protein</fullName>
    </submittedName>
</protein>
<dbReference type="SUPFAM" id="SSF52151">
    <property type="entry name" value="FabD/lysophospholipase-like"/>
    <property type="match status" value="1"/>
</dbReference>